<dbReference type="Proteomes" id="UP000008744">
    <property type="component" value="Unassembled WGS sequence"/>
</dbReference>
<dbReference type="PhylomeDB" id="B4HCM7"/>
<accession>B4HCM7</accession>
<name>B4HCM7_DROPE</name>
<sequence>MLRMVTRRQDDKLKAVSENVNRVRRTAKGDRLLELTGECSSSNERMKEDIQLAMGNQVGIRAVSEESCVEIRDLDTLVTKEDVVAAIAKQAGQEVVTSAVKSLRQAFAGTQMAIVCRRSPRNFSKRAG</sequence>
<reference evidence="1 2" key="1">
    <citation type="journal article" date="2007" name="Nature">
        <title>Evolution of genes and genomes on the Drosophila phylogeny.</title>
        <authorList>
            <consortium name="Drosophila 12 Genomes Consortium"/>
            <person name="Clark A.G."/>
            <person name="Eisen M.B."/>
            <person name="Smith D.R."/>
            <person name="Bergman C.M."/>
            <person name="Oliver B."/>
            <person name="Markow T.A."/>
            <person name="Kaufman T.C."/>
            <person name="Kellis M."/>
            <person name="Gelbart W."/>
            <person name="Iyer V.N."/>
            <person name="Pollard D.A."/>
            <person name="Sackton T.B."/>
            <person name="Larracuente A.M."/>
            <person name="Singh N.D."/>
            <person name="Abad J.P."/>
            <person name="Abt D.N."/>
            <person name="Adryan B."/>
            <person name="Aguade M."/>
            <person name="Akashi H."/>
            <person name="Anderson W.W."/>
            <person name="Aquadro C.F."/>
            <person name="Ardell D.H."/>
            <person name="Arguello R."/>
            <person name="Artieri C.G."/>
            <person name="Barbash D.A."/>
            <person name="Barker D."/>
            <person name="Barsanti P."/>
            <person name="Batterham P."/>
            <person name="Batzoglou S."/>
            <person name="Begun D."/>
            <person name="Bhutkar A."/>
            <person name="Blanco E."/>
            <person name="Bosak S.A."/>
            <person name="Bradley R.K."/>
            <person name="Brand A.D."/>
            <person name="Brent M.R."/>
            <person name="Brooks A.N."/>
            <person name="Brown R.H."/>
            <person name="Butlin R.K."/>
            <person name="Caggese C."/>
            <person name="Calvi B.R."/>
            <person name="Bernardo de Carvalho A."/>
            <person name="Caspi A."/>
            <person name="Castrezana S."/>
            <person name="Celniker S.E."/>
            <person name="Chang J.L."/>
            <person name="Chapple C."/>
            <person name="Chatterji S."/>
            <person name="Chinwalla A."/>
            <person name="Civetta A."/>
            <person name="Clifton S.W."/>
            <person name="Comeron J.M."/>
            <person name="Costello J.C."/>
            <person name="Coyne J.A."/>
            <person name="Daub J."/>
            <person name="David R.G."/>
            <person name="Delcher A.L."/>
            <person name="Delehaunty K."/>
            <person name="Do C.B."/>
            <person name="Ebling H."/>
            <person name="Edwards K."/>
            <person name="Eickbush T."/>
            <person name="Evans J.D."/>
            <person name="Filipski A."/>
            <person name="Findeiss S."/>
            <person name="Freyhult E."/>
            <person name="Fulton L."/>
            <person name="Fulton R."/>
            <person name="Garcia A.C."/>
            <person name="Gardiner A."/>
            <person name="Garfield D.A."/>
            <person name="Garvin B.E."/>
            <person name="Gibson G."/>
            <person name="Gilbert D."/>
            <person name="Gnerre S."/>
            <person name="Godfrey J."/>
            <person name="Good R."/>
            <person name="Gotea V."/>
            <person name="Gravely B."/>
            <person name="Greenberg A.J."/>
            <person name="Griffiths-Jones S."/>
            <person name="Gross S."/>
            <person name="Guigo R."/>
            <person name="Gustafson E.A."/>
            <person name="Haerty W."/>
            <person name="Hahn M.W."/>
            <person name="Halligan D.L."/>
            <person name="Halpern A.L."/>
            <person name="Halter G.M."/>
            <person name="Han M.V."/>
            <person name="Heger A."/>
            <person name="Hillier L."/>
            <person name="Hinrichs A.S."/>
            <person name="Holmes I."/>
            <person name="Hoskins R.A."/>
            <person name="Hubisz M.J."/>
            <person name="Hultmark D."/>
            <person name="Huntley M.A."/>
            <person name="Jaffe D.B."/>
            <person name="Jagadeeshan S."/>
            <person name="Jeck W.R."/>
            <person name="Johnson J."/>
            <person name="Jones C.D."/>
            <person name="Jordan W.C."/>
            <person name="Karpen G.H."/>
            <person name="Kataoka E."/>
            <person name="Keightley P.D."/>
            <person name="Kheradpour P."/>
            <person name="Kirkness E.F."/>
            <person name="Koerich L.B."/>
            <person name="Kristiansen K."/>
            <person name="Kudrna D."/>
            <person name="Kulathinal R.J."/>
            <person name="Kumar S."/>
            <person name="Kwok R."/>
            <person name="Lander E."/>
            <person name="Langley C.H."/>
            <person name="Lapoint R."/>
            <person name="Lazzaro B.P."/>
            <person name="Lee S.J."/>
            <person name="Levesque L."/>
            <person name="Li R."/>
            <person name="Lin C.F."/>
            <person name="Lin M.F."/>
            <person name="Lindblad-Toh K."/>
            <person name="Llopart A."/>
            <person name="Long M."/>
            <person name="Low L."/>
            <person name="Lozovsky E."/>
            <person name="Lu J."/>
            <person name="Luo M."/>
            <person name="Machado C.A."/>
            <person name="Makalowski W."/>
            <person name="Marzo M."/>
            <person name="Matsuda M."/>
            <person name="Matzkin L."/>
            <person name="McAllister B."/>
            <person name="McBride C.S."/>
            <person name="McKernan B."/>
            <person name="McKernan K."/>
            <person name="Mendez-Lago M."/>
            <person name="Minx P."/>
            <person name="Mollenhauer M.U."/>
            <person name="Montooth K."/>
            <person name="Mount S.M."/>
            <person name="Mu X."/>
            <person name="Myers E."/>
            <person name="Negre B."/>
            <person name="Newfeld S."/>
            <person name="Nielsen R."/>
            <person name="Noor M.A."/>
            <person name="O'Grady P."/>
            <person name="Pachter L."/>
            <person name="Papaceit M."/>
            <person name="Parisi M.J."/>
            <person name="Parisi M."/>
            <person name="Parts L."/>
            <person name="Pedersen J.S."/>
            <person name="Pesole G."/>
            <person name="Phillippy A.M."/>
            <person name="Ponting C.P."/>
            <person name="Pop M."/>
            <person name="Porcelli D."/>
            <person name="Powell J.R."/>
            <person name="Prohaska S."/>
            <person name="Pruitt K."/>
            <person name="Puig M."/>
            <person name="Quesneville H."/>
            <person name="Ram K.R."/>
            <person name="Rand D."/>
            <person name="Rasmussen M.D."/>
            <person name="Reed L.K."/>
            <person name="Reenan R."/>
            <person name="Reily A."/>
            <person name="Remington K.A."/>
            <person name="Rieger T.T."/>
            <person name="Ritchie M.G."/>
            <person name="Robin C."/>
            <person name="Rogers Y.H."/>
            <person name="Rohde C."/>
            <person name="Rozas J."/>
            <person name="Rubenfield M.J."/>
            <person name="Ruiz A."/>
            <person name="Russo S."/>
            <person name="Salzberg S.L."/>
            <person name="Sanchez-Gracia A."/>
            <person name="Saranga D.J."/>
            <person name="Sato H."/>
            <person name="Schaeffer S.W."/>
            <person name="Schatz M.C."/>
            <person name="Schlenke T."/>
            <person name="Schwartz R."/>
            <person name="Segarra C."/>
            <person name="Singh R.S."/>
            <person name="Sirot L."/>
            <person name="Sirota M."/>
            <person name="Sisneros N.B."/>
            <person name="Smith C.D."/>
            <person name="Smith T.F."/>
            <person name="Spieth J."/>
            <person name="Stage D.E."/>
            <person name="Stark A."/>
            <person name="Stephan W."/>
            <person name="Strausberg R.L."/>
            <person name="Strempel S."/>
            <person name="Sturgill D."/>
            <person name="Sutton G."/>
            <person name="Sutton G.G."/>
            <person name="Tao W."/>
            <person name="Teichmann S."/>
            <person name="Tobari Y.N."/>
            <person name="Tomimura Y."/>
            <person name="Tsolas J.M."/>
            <person name="Valente V.L."/>
            <person name="Venter E."/>
            <person name="Venter J.C."/>
            <person name="Vicario S."/>
            <person name="Vieira F.G."/>
            <person name="Vilella A.J."/>
            <person name="Villasante A."/>
            <person name="Walenz B."/>
            <person name="Wang J."/>
            <person name="Wasserman M."/>
            <person name="Watts T."/>
            <person name="Wilson D."/>
            <person name="Wilson R.K."/>
            <person name="Wing R.A."/>
            <person name="Wolfner M.F."/>
            <person name="Wong A."/>
            <person name="Wong G.K."/>
            <person name="Wu C.I."/>
            <person name="Wu G."/>
            <person name="Yamamoto D."/>
            <person name="Yang H.P."/>
            <person name="Yang S.P."/>
            <person name="Yorke J.A."/>
            <person name="Yoshida K."/>
            <person name="Zdobnov E."/>
            <person name="Zhang P."/>
            <person name="Zhang Y."/>
            <person name="Zimin A.V."/>
            <person name="Baldwin J."/>
            <person name="Abdouelleil A."/>
            <person name="Abdulkadir J."/>
            <person name="Abebe A."/>
            <person name="Abera B."/>
            <person name="Abreu J."/>
            <person name="Acer S.C."/>
            <person name="Aftuck L."/>
            <person name="Alexander A."/>
            <person name="An P."/>
            <person name="Anderson E."/>
            <person name="Anderson S."/>
            <person name="Arachi H."/>
            <person name="Azer M."/>
            <person name="Bachantsang P."/>
            <person name="Barry A."/>
            <person name="Bayul T."/>
            <person name="Berlin A."/>
            <person name="Bessette D."/>
            <person name="Bloom T."/>
            <person name="Blye J."/>
            <person name="Boguslavskiy L."/>
            <person name="Bonnet C."/>
            <person name="Boukhgalter B."/>
            <person name="Bourzgui I."/>
            <person name="Brown A."/>
            <person name="Cahill P."/>
            <person name="Channer S."/>
            <person name="Cheshatsang Y."/>
            <person name="Chuda L."/>
            <person name="Citroen M."/>
            <person name="Collymore A."/>
            <person name="Cooke P."/>
            <person name="Costello M."/>
            <person name="D'Aco K."/>
            <person name="Daza R."/>
            <person name="De Haan G."/>
            <person name="DeGray S."/>
            <person name="DeMaso C."/>
            <person name="Dhargay N."/>
            <person name="Dooley K."/>
            <person name="Dooley E."/>
            <person name="Doricent M."/>
            <person name="Dorje P."/>
            <person name="Dorjee K."/>
            <person name="Dupes A."/>
            <person name="Elong R."/>
            <person name="Falk J."/>
            <person name="Farina A."/>
            <person name="Faro S."/>
            <person name="Ferguson D."/>
            <person name="Fisher S."/>
            <person name="Foley C.D."/>
            <person name="Franke A."/>
            <person name="Friedrich D."/>
            <person name="Gadbois L."/>
            <person name="Gearin G."/>
            <person name="Gearin C.R."/>
            <person name="Giannoukos G."/>
            <person name="Goode T."/>
            <person name="Graham J."/>
            <person name="Grandbois E."/>
            <person name="Grewal S."/>
            <person name="Gyaltsen K."/>
            <person name="Hafez N."/>
            <person name="Hagos B."/>
            <person name="Hall J."/>
            <person name="Henson C."/>
            <person name="Hollinger A."/>
            <person name="Honan T."/>
            <person name="Huard M.D."/>
            <person name="Hughes L."/>
            <person name="Hurhula B."/>
            <person name="Husby M.E."/>
            <person name="Kamat A."/>
            <person name="Kanga B."/>
            <person name="Kashin S."/>
            <person name="Khazanovich D."/>
            <person name="Kisner P."/>
            <person name="Lance K."/>
            <person name="Lara M."/>
            <person name="Lee W."/>
            <person name="Lennon N."/>
            <person name="Letendre F."/>
            <person name="LeVine R."/>
            <person name="Lipovsky A."/>
            <person name="Liu X."/>
            <person name="Liu J."/>
            <person name="Liu S."/>
            <person name="Lokyitsang T."/>
            <person name="Lokyitsang Y."/>
            <person name="Lubonja R."/>
            <person name="Lui A."/>
            <person name="MacDonald P."/>
            <person name="Magnisalis V."/>
            <person name="Maru K."/>
            <person name="Matthews C."/>
            <person name="McCusker W."/>
            <person name="McDonough S."/>
            <person name="Mehta T."/>
            <person name="Meldrim J."/>
            <person name="Meneus L."/>
            <person name="Mihai O."/>
            <person name="Mihalev A."/>
            <person name="Mihova T."/>
            <person name="Mittelman R."/>
            <person name="Mlenga V."/>
            <person name="Montmayeur A."/>
            <person name="Mulrain L."/>
            <person name="Navidi A."/>
            <person name="Naylor J."/>
            <person name="Negash T."/>
            <person name="Nguyen T."/>
            <person name="Nguyen N."/>
            <person name="Nicol R."/>
            <person name="Norbu C."/>
            <person name="Norbu N."/>
            <person name="Novod N."/>
            <person name="O'Neill B."/>
            <person name="Osman S."/>
            <person name="Markiewicz E."/>
            <person name="Oyono O.L."/>
            <person name="Patti C."/>
            <person name="Phunkhang P."/>
            <person name="Pierre F."/>
            <person name="Priest M."/>
            <person name="Raghuraman S."/>
            <person name="Rege F."/>
            <person name="Reyes R."/>
            <person name="Rise C."/>
            <person name="Rogov P."/>
            <person name="Ross K."/>
            <person name="Ryan E."/>
            <person name="Settipalli S."/>
            <person name="Shea T."/>
            <person name="Sherpa N."/>
            <person name="Shi L."/>
            <person name="Shih D."/>
            <person name="Sparrow T."/>
            <person name="Spaulding J."/>
            <person name="Stalker J."/>
            <person name="Stange-Thomann N."/>
            <person name="Stavropoulos S."/>
            <person name="Stone C."/>
            <person name="Strader C."/>
            <person name="Tesfaye S."/>
            <person name="Thomson T."/>
            <person name="Thoulutsang Y."/>
            <person name="Thoulutsang D."/>
            <person name="Topham K."/>
            <person name="Topping I."/>
            <person name="Tsamla T."/>
            <person name="Vassiliev H."/>
            <person name="Vo A."/>
            <person name="Wangchuk T."/>
            <person name="Wangdi T."/>
            <person name="Weiand M."/>
            <person name="Wilkinson J."/>
            <person name="Wilson A."/>
            <person name="Yadav S."/>
            <person name="Young G."/>
            <person name="Yu Q."/>
            <person name="Zembek L."/>
            <person name="Zhong D."/>
            <person name="Zimmer A."/>
            <person name="Zwirko Z."/>
            <person name="Jaffe D.B."/>
            <person name="Alvarez P."/>
            <person name="Brockman W."/>
            <person name="Butler J."/>
            <person name="Chin C."/>
            <person name="Gnerre S."/>
            <person name="Grabherr M."/>
            <person name="Kleber M."/>
            <person name="Mauceli E."/>
            <person name="MacCallum I."/>
        </authorList>
    </citation>
    <scope>NUCLEOTIDE SEQUENCE [LARGE SCALE GENOMIC DNA]</scope>
    <source>
        <strain evidence="2">MSH-3 / Tucson 14011-0111.49</strain>
    </source>
</reference>
<dbReference type="EMBL" id="CH479365">
    <property type="protein sequence ID" value="EDW27713.1"/>
    <property type="molecule type" value="Genomic_DNA"/>
</dbReference>
<evidence type="ECO:0000313" key="1">
    <source>
        <dbReference type="EMBL" id="EDW27713.1"/>
    </source>
</evidence>
<protein>
    <submittedName>
        <fullName evidence="1">GL13313</fullName>
    </submittedName>
</protein>
<keyword evidence="2" id="KW-1185">Reference proteome</keyword>
<evidence type="ECO:0000313" key="2">
    <source>
        <dbReference type="Proteomes" id="UP000008744"/>
    </source>
</evidence>
<organism evidence="2">
    <name type="scientific">Drosophila persimilis</name>
    <name type="common">Fruit fly</name>
    <dbReference type="NCBI Taxonomy" id="7234"/>
    <lineage>
        <taxon>Eukaryota</taxon>
        <taxon>Metazoa</taxon>
        <taxon>Ecdysozoa</taxon>
        <taxon>Arthropoda</taxon>
        <taxon>Hexapoda</taxon>
        <taxon>Insecta</taxon>
        <taxon>Pterygota</taxon>
        <taxon>Neoptera</taxon>
        <taxon>Endopterygota</taxon>
        <taxon>Diptera</taxon>
        <taxon>Brachycera</taxon>
        <taxon>Muscomorpha</taxon>
        <taxon>Ephydroidea</taxon>
        <taxon>Drosophilidae</taxon>
        <taxon>Drosophila</taxon>
        <taxon>Sophophora</taxon>
    </lineage>
</organism>
<proteinExistence type="predicted"/>
<gene>
    <name evidence="1" type="primary">Dper\GL13313</name>
    <name evidence="1" type="ORF">Dper_GL13313</name>
</gene>
<dbReference type="AlphaFoldDB" id="B4HCM7"/>
<dbReference type="HOGENOM" id="CLU_2040523_0_0_1"/>
<dbReference type="OMA" id="QMAIVCR"/>